<evidence type="ECO:0000313" key="2">
    <source>
        <dbReference type="Proteomes" id="UP000095237"/>
    </source>
</evidence>
<accession>A0A1E5IHD7</accession>
<organism evidence="1 2">
    <name type="scientific">Endomicrobium trichonymphae</name>
    <dbReference type="NCBI Taxonomy" id="1408204"/>
    <lineage>
        <taxon>Bacteria</taxon>
        <taxon>Pseudomonadati</taxon>
        <taxon>Elusimicrobiota</taxon>
        <taxon>Endomicrobiia</taxon>
        <taxon>Endomicrobiales</taxon>
        <taxon>Endomicrobiaceae</taxon>
        <taxon>Candidatus Endomicrobiellum</taxon>
    </lineage>
</organism>
<evidence type="ECO:0000313" key="1">
    <source>
        <dbReference type="EMBL" id="OEG69919.1"/>
    </source>
</evidence>
<gene>
    <name evidence="1" type="ORF">ATZ36_07080</name>
</gene>
<sequence length="69" mass="8310">MFVVSKYFDLKYRNVLRLFLARMRNETDKKSLKFKMKQTVFSSINFNKIASDPDFKEDSVREVIIFAYT</sequence>
<protein>
    <submittedName>
        <fullName evidence="1">Uncharacterized protein</fullName>
    </submittedName>
</protein>
<dbReference type="Proteomes" id="UP000095237">
    <property type="component" value="Unassembled WGS sequence"/>
</dbReference>
<dbReference type="EMBL" id="LNVX01000531">
    <property type="protein sequence ID" value="OEG69919.1"/>
    <property type="molecule type" value="Genomic_DNA"/>
</dbReference>
<keyword evidence="2" id="KW-1185">Reference proteome</keyword>
<reference evidence="1 2" key="1">
    <citation type="submission" date="2015-11" db="EMBL/GenBank/DDBJ databases">
        <title>Evidence for parallel genomic evolution in an endosymbiosis of termite gut flagellates.</title>
        <authorList>
            <person name="Zheng H."/>
        </authorList>
    </citation>
    <scope>NUCLEOTIDE SEQUENCE [LARGE SCALE GENOMIC DNA]</scope>
    <source>
        <strain evidence="1 2">CET450</strain>
    </source>
</reference>
<comment type="caution">
    <text evidence="1">The sequence shown here is derived from an EMBL/GenBank/DDBJ whole genome shotgun (WGS) entry which is preliminary data.</text>
</comment>
<proteinExistence type="predicted"/>
<name>A0A1E5IHD7_ENDTX</name>
<dbReference type="AlphaFoldDB" id="A0A1E5IHD7"/>